<keyword evidence="6 15" id="KW-0479">Metal-binding</keyword>
<dbReference type="Proteomes" id="UP001228905">
    <property type="component" value="Unassembled WGS sequence"/>
</dbReference>
<evidence type="ECO:0000256" key="2">
    <source>
        <dbReference type="ARBA" id="ARBA00007866"/>
    </source>
</evidence>
<evidence type="ECO:0000256" key="3">
    <source>
        <dbReference type="ARBA" id="ARBA00022448"/>
    </source>
</evidence>
<feature type="domain" description="Cytochrome oxidase subunit II transmembrane region profile" evidence="20">
    <location>
        <begin position="29"/>
        <end position="125"/>
    </location>
</feature>
<evidence type="ECO:0000256" key="1">
    <source>
        <dbReference type="ARBA" id="ARBA00004141"/>
    </source>
</evidence>
<gene>
    <name evidence="21" type="ORF">QO010_004459</name>
</gene>
<dbReference type="InterPro" id="IPR036257">
    <property type="entry name" value="Cyt_c_oxidase_su2_TM_sf"/>
</dbReference>
<keyword evidence="7" id="KW-1278">Translocase</keyword>
<keyword evidence="11 17" id="KW-0472">Membrane</keyword>
<sequence length="303" mass="32186">MRKLAAGLGAGMLASSLAASAWAEDTLGQPTPKGIDFQPAASVLKHDAIFFHNVILLPIITAISLLVLGLLLWVMIRYNKKANPVPANWSHNTVIEVLWTIVPVLILVGIAVPSFSLLFKYHDMPPAYMTVKATGYQWYWGYEYPDQKVAEETSLVLPEDQAKAKGVPYLLAATTPMVVPVNKVVRVQVTAVDVIHSFGLPAFGLKTDAIPGRLNETWFKAEKIGTYYGQCSELCGVDHAYMPIEIKVVSQADFDAWVASKTTPATPAAAPAQTAAAGAAAAPAAPATTTPPAAAPAAPAAKL</sequence>
<evidence type="ECO:0000256" key="14">
    <source>
        <dbReference type="RuleBase" id="RU000456"/>
    </source>
</evidence>
<keyword evidence="10 15" id="KW-0186">Copper</keyword>
<evidence type="ECO:0000256" key="9">
    <source>
        <dbReference type="ARBA" id="ARBA00022989"/>
    </source>
</evidence>
<feature type="transmembrane region" description="Helical" evidence="17">
    <location>
        <begin position="49"/>
        <end position="76"/>
    </location>
</feature>
<dbReference type="InterPro" id="IPR045187">
    <property type="entry name" value="CcO_II"/>
</dbReference>
<evidence type="ECO:0000256" key="16">
    <source>
        <dbReference type="SAM" id="MobiDB-lite"/>
    </source>
</evidence>
<dbReference type="Gene3D" id="1.10.287.90">
    <property type="match status" value="1"/>
</dbReference>
<dbReference type="Gene3D" id="2.60.40.420">
    <property type="entry name" value="Cupredoxins - blue copper proteins"/>
    <property type="match status" value="1"/>
</dbReference>
<proteinExistence type="inferred from homology"/>
<comment type="function">
    <text evidence="12 15">Subunits I and II form the functional core of the enzyme complex. Electrons originating in cytochrome c are transferred via heme a and Cu(A) to the binuclear center formed by heme a3 and Cu(B).</text>
</comment>
<organism evidence="21 22">
    <name type="scientific">Caulobacter ginsengisoli</name>
    <dbReference type="NCBI Taxonomy" id="400775"/>
    <lineage>
        <taxon>Bacteria</taxon>
        <taxon>Pseudomonadati</taxon>
        <taxon>Pseudomonadota</taxon>
        <taxon>Alphaproteobacteria</taxon>
        <taxon>Caulobacterales</taxon>
        <taxon>Caulobacteraceae</taxon>
        <taxon>Caulobacter</taxon>
    </lineage>
</organism>
<keyword evidence="3 14" id="KW-0813">Transport</keyword>
<dbReference type="EC" id="7.1.1.9" evidence="15"/>
<evidence type="ECO:0000256" key="6">
    <source>
        <dbReference type="ARBA" id="ARBA00022723"/>
    </source>
</evidence>
<dbReference type="InterPro" id="IPR002429">
    <property type="entry name" value="CcO_II-like_C"/>
</dbReference>
<dbReference type="PANTHER" id="PTHR22888:SF9">
    <property type="entry name" value="CYTOCHROME C OXIDASE SUBUNIT 2"/>
    <property type="match status" value="1"/>
</dbReference>
<evidence type="ECO:0000256" key="15">
    <source>
        <dbReference type="RuleBase" id="RU004024"/>
    </source>
</evidence>
<evidence type="ECO:0000259" key="19">
    <source>
        <dbReference type="PROSITE" id="PS50857"/>
    </source>
</evidence>
<keyword evidence="4 14" id="KW-0679">Respiratory chain</keyword>
<comment type="cofactor">
    <cofactor evidence="15">
        <name>Cu cation</name>
        <dbReference type="ChEBI" id="CHEBI:23378"/>
    </cofactor>
    <text evidence="15">Binds a copper A center.</text>
</comment>
<dbReference type="InterPro" id="IPR001505">
    <property type="entry name" value="Copper_CuA"/>
</dbReference>
<feature type="signal peptide" evidence="18">
    <location>
        <begin position="1"/>
        <end position="23"/>
    </location>
</feature>
<comment type="similarity">
    <text evidence="2 14">Belongs to the cytochrome c oxidase subunit 2 family.</text>
</comment>
<feature type="transmembrane region" description="Helical" evidence="17">
    <location>
        <begin position="97"/>
        <end position="119"/>
    </location>
</feature>
<dbReference type="PROSITE" id="PS50999">
    <property type="entry name" value="COX2_TM"/>
    <property type="match status" value="1"/>
</dbReference>
<keyword evidence="5 14" id="KW-0812">Transmembrane</keyword>
<evidence type="ECO:0000256" key="5">
    <source>
        <dbReference type="ARBA" id="ARBA00022692"/>
    </source>
</evidence>
<evidence type="ECO:0000256" key="18">
    <source>
        <dbReference type="SAM" id="SignalP"/>
    </source>
</evidence>
<dbReference type="RefSeq" id="WP_370873845.1">
    <property type="nucleotide sequence ID" value="NZ_JAUSVS010000013.1"/>
</dbReference>
<evidence type="ECO:0000256" key="13">
    <source>
        <dbReference type="ARBA" id="ARBA00047816"/>
    </source>
</evidence>
<dbReference type="InterPro" id="IPR008972">
    <property type="entry name" value="Cupredoxin"/>
</dbReference>
<comment type="caution">
    <text evidence="21">The sequence shown here is derived from an EMBL/GenBank/DDBJ whole genome shotgun (WGS) entry which is preliminary data.</text>
</comment>
<dbReference type="PROSITE" id="PS00078">
    <property type="entry name" value="COX2"/>
    <property type="match status" value="1"/>
</dbReference>
<dbReference type="SUPFAM" id="SSF49503">
    <property type="entry name" value="Cupredoxins"/>
    <property type="match status" value="1"/>
</dbReference>
<keyword evidence="18" id="KW-0732">Signal</keyword>
<evidence type="ECO:0000256" key="11">
    <source>
        <dbReference type="ARBA" id="ARBA00023136"/>
    </source>
</evidence>
<comment type="subcellular location">
    <subcellularLocation>
        <location evidence="14">Cell membrane</location>
        <topology evidence="14">Multi-pass membrane protein</topology>
    </subcellularLocation>
    <subcellularLocation>
        <location evidence="1">Membrane</location>
        <topology evidence="1">Multi-pass membrane protein</topology>
    </subcellularLocation>
</comment>
<dbReference type="NCBIfam" id="TIGR02866">
    <property type="entry name" value="CoxB"/>
    <property type="match status" value="1"/>
</dbReference>
<evidence type="ECO:0000256" key="10">
    <source>
        <dbReference type="ARBA" id="ARBA00023008"/>
    </source>
</evidence>
<evidence type="ECO:0000259" key="20">
    <source>
        <dbReference type="PROSITE" id="PS50999"/>
    </source>
</evidence>
<dbReference type="Pfam" id="PF02790">
    <property type="entry name" value="COX2_TM"/>
    <property type="match status" value="1"/>
</dbReference>
<evidence type="ECO:0000313" key="21">
    <source>
        <dbReference type="EMBL" id="MDQ0466663.1"/>
    </source>
</evidence>
<feature type="region of interest" description="Disordered" evidence="16">
    <location>
        <begin position="280"/>
        <end position="303"/>
    </location>
</feature>
<accession>A0ABU0IZR7</accession>
<evidence type="ECO:0000313" key="22">
    <source>
        <dbReference type="Proteomes" id="UP001228905"/>
    </source>
</evidence>
<dbReference type="EMBL" id="JAUSVS010000013">
    <property type="protein sequence ID" value="MDQ0466663.1"/>
    <property type="molecule type" value="Genomic_DNA"/>
</dbReference>
<reference evidence="21 22" key="1">
    <citation type="submission" date="2023-07" db="EMBL/GenBank/DDBJ databases">
        <title>Genomic Encyclopedia of Type Strains, Phase IV (KMG-IV): sequencing the most valuable type-strain genomes for metagenomic binning, comparative biology and taxonomic classification.</title>
        <authorList>
            <person name="Goeker M."/>
        </authorList>
    </citation>
    <scope>NUCLEOTIDE SEQUENCE [LARGE SCALE GENOMIC DNA]</scope>
    <source>
        <strain evidence="21 22">DSM 18695</strain>
    </source>
</reference>
<dbReference type="InterPro" id="IPR011759">
    <property type="entry name" value="Cyt_c_oxidase_su2_TM_dom"/>
</dbReference>
<keyword evidence="9 17" id="KW-1133">Transmembrane helix</keyword>
<dbReference type="Pfam" id="PF00116">
    <property type="entry name" value="COX2"/>
    <property type="match status" value="1"/>
</dbReference>
<protein>
    <recommendedName>
        <fullName evidence="15">Cytochrome c oxidase subunit 2</fullName>
        <ecNumber evidence="15">7.1.1.9</ecNumber>
    </recommendedName>
</protein>
<evidence type="ECO:0000256" key="17">
    <source>
        <dbReference type="SAM" id="Phobius"/>
    </source>
</evidence>
<comment type="catalytic activity">
    <reaction evidence="13 15">
        <text>4 Fe(II)-[cytochrome c] + O2 + 8 H(+)(in) = 4 Fe(III)-[cytochrome c] + 2 H2O + 4 H(+)(out)</text>
        <dbReference type="Rhea" id="RHEA:11436"/>
        <dbReference type="Rhea" id="RHEA-COMP:10350"/>
        <dbReference type="Rhea" id="RHEA-COMP:14399"/>
        <dbReference type="ChEBI" id="CHEBI:15377"/>
        <dbReference type="ChEBI" id="CHEBI:15378"/>
        <dbReference type="ChEBI" id="CHEBI:15379"/>
        <dbReference type="ChEBI" id="CHEBI:29033"/>
        <dbReference type="ChEBI" id="CHEBI:29034"/>
        <dbReference type="EC" id="7.1.1.9"/>
    </reaction>
</comment>
<dbReference type="PRINTS" id="PR01166">
    <property type="entry name" value="CYCOXIDASEII"/>
</dbReference>
<dbReference type="InterPro" id="IPR014222">
    <property type="entry name" value="Cyt_c_oxidase_su2"/>
</dbReference>
<keyword evidence="22" id="KW-1185">Reference proteome</keyword>
<feature type="domain" description="Cytochrome oxidase subunit II copper A binding" evidence="19">
    <location>
        <begin position="126"/>
        <end position="260"/>
    </location>
</feature>
<evidence type="ECO:0000256" key="7">
    <source>
        <dbReference type="ARBA" id="ARBA00022967"/>
    </source>
</evidence>
<evidence type="ECO:0000256" key="4">
    <source>
        <dbReference type="ARBA" id="ARBA00022660"/>
    </source>
</evidence>
<keyword evidence="8 14" id="KW-0249">Electron transport</keyword>
<dbReference type="SUPFAM" id="SSF81464">
    <property type="entry name" value="Cytochrome c oxidase subunit II-like, transmembrane region"/>
    <property type="match status" value="1"/>
</dbReference>
<evidence type="ECO:0000256" key="8">
    <source>
        <dbReference type="ARBA" id="ARBA00022982"/>
    </source>
</evidence>
<evidence type="ECO:0000256" key="12">
    <source>
        <dbReference type="ARBA" id="ARBA00024688"/>
    </source>
</evidence>
<name>A0ABU0IZR7_9CAUL</name>
<dbReference type="PROSITE" id="PS50857">
    <property type="entry name" value="COX2_CUA"/>
    <property type="match status" value="1"/>
</dbReference>
<feature type="chain" id="PRO_5047139317" description="Cytochrome c oxidase subunit 2" evidence="18">
    <location>
        <begin position="24"/>
        <end position="303"/>
    </location>
</feature>
<dbReference type="PANTHER" id="PTHR22888">
    <property type="entry name" value="CYTOCHROME C OXIDASE, SUBUNIT II"/>
    <property type="match status" value="1"/>
</dbReference>